<dbReference type="InterPro" id="IPR013083">
    <property type="entry name" value="Znf_RING/FYVE/PHD"/>
</dbReference>
<keyword evidence="8" id="KW-1185">Reference proteome</keyword>
<proteinExistence type="inferred from homology"/>
<evidence type="ECO:0000313" key="7">
    <source>
        <dbReference type="EMBL" id="KAL3310149.1"/>
    </source>
</evidence>
<gene>
    <name evidence="7" type="ORF">Ciccas_011289</name>
</gene>
<evidence type="ECO:0000313" key="8">
    <source>
        <dbReference type="Proteomes" id="UP001626550"/>
    </source>
</evidence>
<dbReference type="Proteomes" id="UP001626550">
    <property type="component" value="Unassembled WGS sequence"/>
</dbReference>
<comment type="caution">
    <text evidence="7">The sequence shown here is derived from an EMBL/GenBank/DDBJ whole genome shotgun (WGS) entry which is preliminary data.</text>
</comment>
<reference evidence="7 8" key="1">
    <citation type="submission" date="2024-11" db="EMBL/GenBank/DDBJ databases">
        <title>Adaptive evolution of stress response genes in parasites aligns with host niche diversity.</title>
        <authorList>
            <person name="Hahn C."/>
            <person name="Resl P."/>
        </authorList>
    </citation>
    <scope>NUCLEOTIDE SEQUENCE [LARGE SCALE GENOMIC DNA]</scope>
    <source>
        <strain evidence="7">EGGRZ-B1_66</strain>
        <tissue evidence="7">Body</tissue>
    </source>
</reference>
<feature type="domain" description="Nitric oxide synthase-interacting protein zinc-finger" evidence="6">
    <location>
        <begin position="4"/>
        <end position="74"/>
    </location>
</feature>
<feature type="coiled-coil region" evidence="5">
    <location>
        <begin position="74"/>
        <end position="108"/>
    </location>
</feature>
<comment type="similarity">
    <text evidence="2 4">Belongs to the NOSIP family.</text>
</comment>
<evidence type="ECO:0000256" key="2">
    <source>
        <dbReference type="ARBA" id="ARBA00008126"/>
    </source>
</evidence>
<evidence type="ECO:0000256" key="4">
    <source>
        <dbReference type="PIRNR" id="PIRNR023577"/>
    </source>
</evidence>
<evidence type="ECO:0000256" key="5">
    <source>
        <dbReference type="SAM" id="Coils"/>
    </source>
</evidence>
<name>A0ABD2PSC0_9PLAT</name>
<sequence length="282" mass="32368">MTRHSKNCTAHSVYTYHERKKDEDKNRNERFGKDSIKPFDCCCLTLQTAKDPVITPDGYLYDKAAILEYIVETKADIQRKLKLYDKQKNREELRIKELENIKKQEQIKAFLDTSAPTPLQHELNSVAREIRTLNNDYRPGTCNDFWAPGQAAQHDGNDKLTETDKPDTIVRCPMSRKPLKFKQLIPVNFVKYRDETASSSNSSKANYYCCAVTKDIITDATPCVVLKTSGSIVKEEVCDKLIKKDMIDPINGKKMTDKDFIPLFRGSLGYTDERVLLKAKRS</sequence>
<dbReference type="CDD" id="cd16662">
    <property type="entry name" value="RING-Ubox2_NOSIP"/>
    <property type="match status" value="1"/>
</dbReference>
<dbReference type="InterPro" id="IPR016818">
    <property type="entry name" value="NOSIP"/>
</dbReference>
<dbReference type="SUPFAM" id="SSF57850">
    <property type="entry name" value="RING/U-box"/>
    <property type="match status" value="2"/>
</dbReference>
<evidence type="ECO:0000256" key="1">
    <source>
        <dbReference type="ARBA" id="ARBA00004123"/>
    </source>
</evidence>
<comment type="subcellular location">
    <subcellularLocation>
        <location evidence="1 4">Nucleus</location>
    </subcellularLocation>
</comment>
<dbReference type="PIRSF" id="PIRSF023577">
    <property type="entry name" value="ENOS_interacting"/>
    <property type="match status" value="1"/>
</dbReference>
<keyword evidence="5" id="KW-0175">Coiled coil</keyword>
<dbReference type="PANTHER" id="PTHR13063">
    <property type="entry name" value="ENOS INTERACTING PROTEIN"/>
    <property type="match status" value="1"/>
</dbReference>
<organism evidence="7 8">
    <name type="scientific">Cichlidogyrus casuarinus</name>
    <dbReference type="NCBI Taxonomy" id="1844966"/>
    <lineage>
        <taxon>Eukaryota</taxon>
        <taxon>Metazoa</taxon>
        <taxon>Spiralia</taxon>
        <taxon>Lophotrochozoa</taxon>
        <taxon>Platyhelminthes</taxon>
        <taxon>Monogenea</taxon>
        <taxon>Monopisthocotylea</taxon>
        <taxon>Dactylogyridea</taxon>
        <taxon>Ancyrocephalidae</taxon>
        <taxon>Cichlidogyrus</taxon>
    </lineage>
</organism>
<evidence type="ECO:0000256" key="3">
    <source>
        <dbReference type="ARBA" id="ARBA00023242"/>
    </source>
</evidence>
<dbReference type="EMBL" id="JBJKFK010003198">
    <property type="protein sequence ID" value="KAL3310149.1"/>
    <property type="molecule type" value="Genomic_DNA"/>
</dbReference>
<dbReference type="GO" id="GO:0005634">
    <property type="term" value="C:nucleus"/>
    <property type="evidence" value="ECO:0007669"/>
    <property type="project" value="UniProtKB-SubCell"/>
</dbReference>
<dbReference type="Gene3D" id="3.30.40.10">
    <property type="entry name" value="Zinc/RING finger domain, C3HC4 (zinc finger)"/>
    <property type="match status" value="2"/>
</dbReference>
<dbReference type="PANTHER" id="PTHR13063:SF10">
    <property type="entry name" value="NITRIC OXIDE SYNTHASE-INTERACTING PROTEIN"/>
    <property type="match status" value="1"/>
</dbReference>
<dbReference type="Pfam" id="PF15906">
    <property type="entry name" value="zf-NOSIP"/>
    <property type="match status" value="1"/>
</dbReference>
<dbReference type="CDD" id="cd16661">
    <property type="entry name" value="RING-Ubox1_NOSIP"/>
    <property type="match status" value="1"/>
</dbReference>
<evidence type="ECO:0000259" key="6">
    <source>
        <dbReference type="Pfam" id="PF15906"/>
    </source>
</evidence>
<protein>
    <recommendedName>
        <fullName evidence="6">Nitric oxide synthase-interacting protein zinc-finger domain-containing protein</fullName>
    </recommendedName>
</protein>
<accession>A0ABD2PSC0</accession>
<dbReference type="AlphaFoldDB" id="A0ABD2PSC0"/>
<dbReference type="InterPro" id="IPR031790">
    <property type="entry name" value="Znf-NOSIP"/>
</dbReference>
<keyword evidence="3 4" id="KW-0539">Nucleus</keyword>